<keyword evidence="3 6" id="KW-0732">Signal</keyword>
<dbReference type="AlphaFoldDB" id="A0A3E2TRB5"/>
<name>A0A3E2TRB5_9FIRM</name>
<evidence type="ECO:0000256" key="4">
    <source>
        <dbReference type="ARBA" id="ARBA00023088"/>
    </source>
</evidence>
<dbReference type="InterPro" id="IPR013783">
    <property type="entry name" value="Ig-like_fold"/>
</dbReference>
<protein>
    <submittedName>
        <fullName evidence="10">Isopeptide-forming domain-containing fimbrial protein</fullName>
    </submittedName>
</protein>
<dbReference type="InterPro" id="IPR026466">
    <property type="entry name" value="Fim_isopep_form_D2_dom"/>
</dbReference>
<accession>A0A3E2TRB5</accession>
<evidence type="ECO:0000256" key="5">
    <source>
        <dbReference type="SAM" id="Phobius"/>
    </source>
</evidence>
<reference evidence="10 11" key="1">
    <citation type="submission" date="2018-08" db="EMBL/GenBank/DDBJ databases">
        <title>A genome reference for cultivated species of the human gut microbiota.</title>
        <authorList>
            <person name="Zou Y."/>
            <person name="Xue W."/>
            <person name="Luo G."/>
        </authorList>
    </citation>
    <scope>NUCLEOTIDE SEQUENCE [LARGE SCALE GENOMIC DNA]</scope>
    <source>
        <strain evidence="10 11">AF45-17</strain>
    </source>
</reference>
<dbReference type="EMBL" id="QVEP01000006">
    <property type="protein sequence ID" value="RGB81290.1"/>
    <property type="molecule type" value="Genomic_DNA"/>
</dbReference>
<dbReference type="Pfam" id="PF00746">
    <property type="entry name" value="Gram_pos_anchor"/>
    <property type="match status" value="1"/>
</dbReference>
<dbReference type="InterPro" id="IPR032364">
    <property type="entry name" value="GramPos_pilinD1_N"/>
</dbReference>
<evidence type="ECO:0000256" key="1">
    <source>
        <dbReference type="ARBA" id="ARBA00022512"/>
    </source>
</evidence>
<dbReference type="Pfam" id="PF17802">
    <property type="entry name" value="SpaA"/>
    <property type="match status" value="1"/>
</dbReference>
<feature type="domain" description="Gram-positive cocci surface proteins LPxTG" evidence="7">
    <location>
        <begin position="651"/>
        <end position="688"/>
    </location>
</feature>
<feature type="signal peptide" evidence="6">
    <location>
        <begin position="1"/>
        <end position="29"/>
    </location>
</feature>
<dbReference type="Gene3D" id="2.60.40.740">
    <property type="match status" value="1"/>
</dbReference>
<dbReference type="InterPro" id="IPR041033">
    <property type="entry name" value="SpaA_PFL_dom_1"/>
</dbReference>
<sequence length="690" mass="74927">MRKRHLLKKAGTSLIAAALMLSCTASAYAQEKESGAAEDALEAADVIDITKKGSITIYKYDMTSAEAAGVYTEGSHQATGEADPALQEMMSPYAVEGVEFSYLRCGDIETYSYNGGAAVKLVYEIPEELRRILGLKEADAVSMSDENVSSQCLHTGVWHYTSQQLNDALKNGLENENIKTKSALENYLITSEKSEKMTLTDQFGYTYADKLQTGLYLIAETKVPEQVTATCNPWLVSLPFTNEGGDWNDEKGGEKWLYDAVCYPKNQTGNPTLDKLVRQSPDCGGDGGYDSTETVSEGDVLDYLLVSKIPHITSQATWLKMYTFKDTLSKGLTYNKDVKIALYSHEEDAINNKTEKAEAIWTADEFTQSALKDGKSGQTVLTISMTDKGLEKMNHPEQGFSDYYMVVYYTAKVNSDNTTVLGDDGNENDAVLTWKRTSEKYFNTLEDRCVVYAFGLNLNKTFSDGKGNAAKAAFTLFNKDNQVYVVAEEAAGGTYYVTGKTNMKEQATIFRPAESGKLLINGIEGDNYQLTECSTDNGYSILKEGIMITINSTTETIIPSVAGTTGLEAATDAGQAINKNYNGGIVDAEGVNVSESKGVQRLENANGRTIGKTDMYEGDKISASASVDGIDAAMSDADGSVNARVNLNILNSKTFLLPQTGGTGLYAATIIGAIAIGLGFVLTRKKRQRA</sequence>
<dbReference type="NCBIfam" id="TIGR01167">
    <property type="entry name" value="LPXTG_anchor"/>
    <property type="match status" value="1"/>
</dbReference>
<gene>
    <name evidence="10" type="ORF">DW070_03880</name>
</gene>
<evidence type="ECO:0000256" key="2">
    <source>
        <dbReference type="ARBA" id="ARBA00022525"/>
    </source>
</evidence>
<feature type="domain" description="Gram-positive pilin subunit D1 N-terminal" evidence="8">
    <location>
        <begin position="162"/>
        <end position="267"/>
    </location>
</feature>
<keyword evidence="1" id="KW-0134">Cell wall</keyword>
<dbReference type="NCBIfam" id="NF033902">
    <property type="entry name" value="iso_D2_wall_anc"/>
    <property type="match status" value="1"/>
</dbReference>
<keyword evidence="4" id="KW-0572">Peptidoglycan-anchor</keyword>
<keyword evidence="5" id="KW-1133">Transmembrane helix</keyword>
<dbReference type="RefSeq" id="WP_117527328.1">
    <property type="nucleotide sequence ID" value="NZ_JAQENQ010000003.1"/>
</dbReference>
<comment type="caution">
    <text evidence="10">The sequence shown here is derived from an EMBL/GenBank/DDBJ whole genome shotgun (WGS) entry which is preliminary data.</text>
</comment>
<proteinExistence type="predicted"/>
<evidence type="ECO:0000313" key="10">
    <source>
        <dbReference type="EMBL" id="RGB81290.1"/>
    </source>
</evidence>
<dbReference type="NCBIfam" id="TIGR04226">
    <property type="entry name" value="RrgB_K2N_iso_D2"/>
    <property type="match status" value="1"/>
</dbReference>
<evidence type="ECO:0000259" key="9">
    <source>
        <dbReference type="Pfam" id="PF17802"/>
    </source>
</evidence>
<evidence type="ECO:0000313" key="11">
    <source>
        <dbReference type="Proteomes" id="UP000260773"/>
    </source>
</evidence>
<dbReference type="InterPro" id="IPR048052">
    <property type="entry name" value="FM1-like"/>
</dbReference>
<evidence type="ECO:0000256" key="6">
    <source>
        <dbReference type="SAM" id="SignalP"/>
    </source>
</evidence>
<dbReference type="Proteomes" id="UP000260773">
    <property type="component" value="Unassembled WGS sequence"/>
</dbReference>
<dbReference type="Pfam" id="PF16555">
    <property type="entry name" value="GramPos_pilinD1"/>
    <property type="match status" value="1"/>
</dbReference>
<dbReference type="PROSITE" id="PS51257">
    <property type="entry name" value="PROKAR_LIPOPROTEIN"/>
    <property type="match status" value="1"/>
</dbReference>
<organism evidence="10 11">
    <name type="scientific">Coprococcus catus</name>
    <dbReference type="NCBI Taxonomy" id="116085"/>
    <lineage>
        <taxon>Bacteria</taxon>
        <taxon>Bacillati</taxon>
        <taxon>Bacillota</taxon>
        <taxon>Clostridia</taxon>
        <taxon>Lachnospirales</taxon>
        <taxon>Lachnospiraceae</taxon>
        <taxon>Coprococcus</taxon>
    </lineage>
</organism>
<dbReference type="InterPro" id="IPR019931">
    <property type="entry name" value="LPXTG_anchor"/>
</dbReference>
<evidence type="ECO:0000259" key="8">
    <source>
        <dbReference type="Pfam" id="PF16555"/>
    </source>
</evidence>
<keyword evidence="2" id="KW-0964">Secreted</keyword>
<feature type="domain" description="SpaA-like prealbumin fold" evidence="9">
    <location>
        <begin position="456"/>
        <end position="556"/>
    </location>
</feature>
<evidence type="ECO:0000256" key="3">
    <source>
        <dbReference type="ARBA" id="ARBA00022729"/>
    </source>
</evidence>
<keyword evidence="5" id="KW-0812">Transmembrane</keyword>
<keyword evidence="5" id="KW-0472">Membrane</keyword>
<evidence type="ECO:0000259" key="7">
    <source>
        <dbReference type="Pfam" id="PF00746"/>
    </source>
</evidence>
<dbReference type="Gene3D" id="2.60.40.10">
    <property type="entry name" value="Immunoglobulins"/>
    <property type="match status" value="2"/>
</dbReference>
<feature type="chain" id="PRO_5017614931" evidence="6">
    <location>
        <begin position="30"/>
        <end position="690"/>
    </location>
</feature>
<feature type="transmembrane region" description="Helical" evidence="5">
    <location>
        <begin position="664"/>
        <end position="683"/>
    </location>
</feature>